<dbReference type="OrthoDB" id="4731955at2"/>
<reference evidence="2 3" key="1">
    <citation type="submission" date="2017-01" db="EMBL/GenBank/DDBJ databases">
        <authorList>
            <consortium name="Urmite Genomes"/>
        </authorList>
    </citation>
    <scope>NUCLEOTIDE SEQUENCE [LARGE SCALE GENOMIC DNA]</scope>
    <source>
        <strain evidence="2 3">AB308</strain>
    </source>
</reference>
<evidence type="ECO:0000313" key="3">
    <source>
        <dbReference type="Proteomes" id="UP000241595"/>
    </source>
</evidence>
<dbReference type="SUPFAM" id="SSF46955">
    <property type="entry name" value="Putative DNA-binding domain"/>
    <property type="match status" value="1"/>
</dbReference>
<dbReference type="RefSeq" id="WP_077101740.1">
    <property type="nucleotide sequence ID" value="NZ_LT717701.1"/>
</dbReference>
<name>A0A2U3NGH6_9MYCO</name>
<protein>
    <submittedName>
        <fullName evidence="2">Uncharacterized protein</fullName>
    </submittedName>
</protein>
<sequence length="240" mass="26894">MSHEVNGFMEFLELQDGTDLVTKTELLNEVREAGFKVSDRNLTYYMSSGLIPLSARLGSRSAGVYPKVVVELMTWLLYMRRIGVSIESLRELLPVWKFLMRSLRGKHMRLDLAEFEFVAMQHISSSDAFCAVPATVSYVLGSLCDCCRRDITLVDRDGHESTADEYTSIGFAIAAPLDGDGNGERPVDRWAARTRLSLAVPRPQSVDPTTVRLGRKVGEPWPADEPASHLNGRREERTET</sequence>
<evidence type="ECO:0000313" key="2">
    <source>
        <dbReference type="EMBL" id="SPM30651.1"/>
    </source>
</evidence>
<gene>
    <name evidence="2" type="ORF">MTAB308_4160</name>
</gene>
<dbReference type="InterPro" id="IPR009061">
    <property type="entry name" value="DNA-bd_dom_put_sf"/>
</dbReference>
<feature type="region of interest" description="Disordered" evidence="1">
    <location>
        <begin position="201"/>
        <end position="240"/>
    </location>
</feature>
<dbReference type="EMBL" id="FTRV01000015">
    <property type="protein sequence ID" value="SPM30651.1"/>
    <property type="molecule type" value="Genomic_DNA"/>
</dbReference>
<evidence type="ECO:0000256" key="1">
    <source>
        <dbReference type="SAM" id="MobiDB-lite"/>
    </source>
</evidence>
<keyword evidence="3" id="KW-1185">Reference proteome</keyword>
<proteinExistence type="predicted"/>
<dbReference type="Proteomes" id="UP000241595">
    <property type="component" value="Unassembled WGS sequence"/>
</dbReference>
<accession>A0A2U3NGH6</accession>
<dbReference type="AlphaFoldDB" id="A0A2U3NGH6"/>
<organism evidence="2 3">
    <name type="scientific">Mycobacterium terramassiliense</name>
    <dbReference type="NCBI Taxonomy" id="1841859"/>
    <lineage>
        <taxon>Bacteria</taxon>
        <taxon>Bacillati</taxon>
        <taxon>Actinomycetota</taxon>
        <taxon>Actinomycetes</taxon>
        <taxon>Mycobacteriales</taxon>
        <taxon>Mycobacteriaceae</taxon>
        <taxon>Mycobacterium</taxon>
    </lineage>
</organism>